<dbReference type="NCBIfam" id="NF040586">
    <property type="entry name" value="FxSxx_TPR"/>
    <property type="match status" value="1"/>
</dbReference>
<keyword evidence="4" id="KW-1185">Reference proteome</keyword>
<dbReference type="InterPro" id="IPR053137">
    <property type="entry name" value="NLR-like"/>
</dbReference>
<evidence type="ECO:0000259" key="2">
    <source>
        <dbReference type="Pfam" id="PF13676"/>
    </source>
</evidence>
<dbReference type="SUPFAM" id="SSF52200">
    <property type="entry name" value="Toll/Interleukin receptor TIR domain"/>
    <property type="match status" value="1"/>
</dbReference>
<dbReference type="InterPro" id="IPR002182">
    <property type="entry name" value="NB-ARC"/>
</dbReference>
<dbReference type="RefSeq" id="WP_422641044.1">
    <property type="nucleotide sequence ID" value="NZ_CP071872.1"/>
</dbReference>
<evidence type="ECO:0000313" key="3">
    <source>
        <dbReference type="EMBL" id="UNM11285.1"/>
    </source>
</evidence>
<dbReference type="InterPro" id="IPR035897">
    <property type="entry name" value="Toll_tir_struct_dom_sf"/>
</dbReference>
<dbReference type="Pfam" id="PF13374">
    <property type="entry name" value="TPR_10"/>
    <property type="match status" value="2"/>
</dbReference>
<evidence type="ECO:0000259" key="1">
    <source>
        <dbReference type="Pfam" id="PF00931"/>
    </source>
</evidence>
<feature type="domain" description="NB-ARC" evidence="1">
    <location>
        <begin position="197"/>
        <end position="349"/>
    </location>
</feature>
<dbReference type="Gene3D" id="3.40.50.300">
    <property type="entry name" value="P-loop containing nucleotide triphosphate hydrolases"/>
    <property type="match status" value="1"/>
</dbReference>
<dbReference type="PANTHER" id="PTHR46082">
    <property type="entry name" value="ATP/GTP-BINDING PROTEIN-RELATED"/>
    <property type="match status" value="1"/>
</dbReference>
<sequence length="1011" mass="112657">MARLKCCWIRKSREWALSAARTSAATGDGQSVTISFAGFNRAWAAWIGDRLEQRGHRVTYLRWDPPPHTPLADALRDLLLAPGKVLVILSEWYFQLGPRTHTEWNEALRDVVVPAQDRFAAVSITSAVLPTATAVFAAPELWPVAAAEAERRALAALGLPADRAGDPARSAGPRFPREDPEVWGGVPRRNVRFTGREQLLGDVYHQLQQAERGAAVCTLYGMPGVGKTQLAAEYVYRFGSEYDVVWWVPADKRATFREQLAKLAPALGLNTGHEYGERLRALREALRRGTPYSRWLLVLDGADEPEWLTELLPTGPGHVLITSRNRDWREYNSTMLEIPVYQREESIAFIRRRAPRLSRPDADQLADALEDVPLLLDQTAGWLGDSDMSIGQYLDLLGSGAEHVVKVSKDFPTAFPNAWSILLNQLKETVPESIDLLRLCSFFSSGTIPVRLLRELADRDLPPQFTRLLGDPLLWNRALNQLFKYSVVRREVHEPQADEASGGDTLYMHRMVHKMVQDDIPPEDREVFADVVRQALAAADTGRPTDTRQWPRYAEIAPHLKTASVLESDRREVQTLVLNTMRYMYLAGEYSAGLTLATATLESWRERLGETHPRIWDVSYHYANLLRATGNYAGTEVVDRAVMDHLVAERGFSDLDTLRAAAGLAADLRGLARYDEAHDLSRRILDGYTELVGEQDSRTVNAQNNLAVSLRLLGRYEDALRLDLSTLEARRALLRPRHAWTLYSEIHYATDLRLLGRYPEAISVQDQSARVHQQVMGPNNPQTLRADHNLALCQYRQGDRTRAGELLASVVRRAETALGESDPVTQTAALAYSAYGREHGVLDEARALCEAVGGRYLAVLGPRHPYTIGTNANLALILRAAGEREQSQLLMDEALDGMERAVGADHPWTLGCALNATAARNFAGDPEGAEVLSRDTVRRAREVLGERHPLTLSGLVALAADLRALRKRAEADKVEEEALAGLAASLGAQHVHTVSARSRTRPYWDFEPLIT</sequence>
<dbReference type="PANTHER" id="PTHR46082:SF6">
    <property type="entry name" value="AAA+ ATPASE DOMAIN-CONTAINING PROTEIN-RELATED"/>
    <property type="match status" value="1"/>
</dbReference>
<dbReference type="SUPFAM" id="SSF48452">
    <property type="entry name" value="TPR-like"/>
    <property type="match status" value="3"/>
</dbReference>
<gene>
    <name evidence="3" type="ORF">J4032_06880</name>
</gene>
<dbReference type="Gene3D" id="1.25.40.10">
    <property type="entry name" value="Tetratricopeptide repeat domain"/>
    <property type="match status" value="2"/>
</dbReference>
<reference evidence="3 4" key="1">
    <citation type="submission" date="2021-03" db="EMBL/GenBank/DDBJ databases">
        <title>Complete genome of Streptomyces formicae strain 1H-GS9 (DSM 100524).</title>
        <authorList>
            <person name="Atanasov K.E."/>
            <person name="Altabella T."/>
            <person name="Ferrer A."/>
        </authorList>
    </citation>
    <scope>NUCLEOTIDE SEQUENCE [LARGE SCALE GENOMIC DNA]</scope>
    <source>
        <strain evidence="3 4">1H-GS9</strain>
    </source>
</reference>
<feature type="domain" description="TIR" evidence="2">
    <location>
        <begin position="32"/>
        <end position="125"/>
    </location>
</feature>
<dbReference type="InterPro" id="IPR027417">
    <property type="entry name" value="P-loop_NTPase"/>
</dbReference>
<proteinExistence type="predicted"/>
<evidence type="ECO:0000313" key="4">
    <source>
        <dbReference type="Proteomes" id="UP000828924"/>
    </source>
</evidence>
<dbReference type="Pfam" id="PF13676">
    <property type="entry name" value="TIR_2"/>
    <property type="match status" value="1"/>
</dbReference>
<dbReference type="EMBL" id="CP071872">
    <property type="protein sequence ID" value="UNM11285.1"/>
    <property type="molecule type" value="Genomic_DNA"/>
</dbReference>
<dbReference type="Pfam" id="PF13424">
    <property type="entry name" value="TPR_12"/>
    <property type="match status" value="2"/>
</dbReference>
<dbReference type="SUPFAM" id="SSF52540">
    <property type="entry name" value="P-loop containing nucleoside triphosphate hydrolases"/>
    <property type="match status" value="1"/>
</dbReference>
<dbReference type="InterPro" id="IPR011990">
    <property type="entry name" value="TPR-like_helical_dom_sf"/>
</dbReference>
<dbReference type="Pfam" id="PF00931">
    <property type="entry name" value="NB-ARC"/>
    <property type="match status" value="1"/>
</dbReference>
<dbReference type="InterPro" id="IPR000157">
    <property type="entry name" value="TIR_dom"/>
</dbReference>
<dbReference type="Proteomes" id="UP000828924">
    <property type="component" value="Chromosome"/>
</dbReference>
<organism evidence="3 4">
    <name type="scientific">Streptomyces formicae</name>
    <dbReference type="NCBI Taxonomy" id="1616117"/>
    <lineage>
        <taxon>Bacteria</taxon>
        <taxon>Bacillati</taxon>
        <taxon>Actinomycetota</taxon>
        <taxon>Actinomycetes</taxon>
        <taxon>Kitasatosporales</taxon>
        <taxon>Streptomycetaceae</taxon>
        <taxon>Streptomyces</taxon>
    </lineage>
</organism>
<name>A0ABY3WL45_9ACTN</name>
<protein>
    <submittedName>
        <fullName evidence="3">Tetratricopeptide repeat protein</fullName>
    </submittedName>
</protein>
<accession>A0ABY3WL45</accession>